<dbReference type="Proteomes" id="UP000198833">
    <property type="component" value="Unassembled WGS sequence"/>
</dbReference>
<dbReference type="GO" id="GO:1990904">
    <property type="term" value="C:ribonucleoprotein complex"/>
    <property type="evidence" value="ECO:0007669"/>
    <property type="project" value="UniProtKB-KW"/>
</dbReference>
<comment type="similarity">
    <text evidence="1 7">Belongs to the bacterial ribosomal protein bL9 family.</text>
</comment>
<evidence type="ECO:0000313" key="11">
    <source>
        <dbReference type="EMBL" id="SEP94733.1"/>
    </source>
</evidence>
<organism evidence="11 12">
    <name type="scientific">Ignavigranum ruoffiae</name>
    <dbReference type="NCBI Taxonomy" id="89093"/>
    <lineage>
        <taxon>Bacteria</taxon>
        <taxon>Bacillati</taxon>
        <taxon>Bacillota</taxon>
        <taxon>Bacilli</taxon>
        <taxon>Lactobacillales</taxon>
        <taxon>Aerococcaceae</taxon>
        <taxon>Ignavigranum</taxon>
    </lineage>
</organism>
<dbReference type="GO" id="GO:0019843">
    <property type="term" value="F:rRNA binding"/>
    <property type="evidence" value="ECO:0007669"/>
    <property type="project" value="UniProtKB-UniRule"/>
</dbReference>
<name>A0A1H9C1Q2_9LACT</name>
<dbReference type="GO" id="GO:0005840">
    <property type="term" value="C:ribosome"/>
    <property type="evidence" value="ECO:0007669"/>
    <property type="project" value="UniProtKB-KW"/>
</dbReference>
<dbReference type="InterPro" id="IPR036935">
    <property type="entry name" value="Ribosomal_bL9_N_sf"/>
</dbReference>
<feature type="domain" description="Ribosomal protein L9" evidence="9">
    <location>
        <begin position="1"/>
        <end position="47"/>
    </location>
</feature>
<evidence type="ECO:0000259" key="10">
    <source>
        <dbReference type="Pfam" id="PF03948"/>
    </source>
</evidence>
<keyword evidence="12" id="KW-1185">Reference proteome</keyword>
<dbReference type="Pfam" id="PF01281">
    <property type="entry name" value="Ribosomal_L9_N"/>
    <property type="match status" value="1"/>
</dbReference>
<dbReference type="AlphaFoldDB" id="A0A1H9C1Q2"/>
<keyword evidence="8" id="KW-0175">Coiled coil</keyword>
<evidence type="ECO:0000256" key="8">
    <source>
        <dbReference type="SAM" id="Coils"/>
    </source>
</evidence>
<feature type="coiled-coil region" evidence="8">
    <location>
        <begin position="44"/>
        <end position="75"/>
    </location>
</feature>
<feature type="domain" description="Large ribosomal subunit protein bL9 C-terminal" evidence="10">
    <location>
        <begin position="63"/>
        <end position="148"/>
    </location>
</feature>
<reference evidence="11 12" key="1">
    <citation type="submission" date="2016-10" db="EMBL/GenBank/DDBJ databases">
        <authorList>
            <person name="de Groot N.N."/>
        </authorList>
    </citation>
    <scope>NUCLEOTIDE SEQUENCE [LARGE SCALE GENOMIC DNA]</scope>
    <source>
        <strain evidence="11 12">DSM 15695</strain>
    </source>
</reference>
<evidence type="ECO:0000256" key="2">
    <source>
        <dbReference type="ARBA" id="ARBA00022730"/>
    </source>
</evidence>
<accession>A0A1H9C1Q2</accession>
<dbReference type="RefSeq" id="WP_092570996.1">
    <property type="nucleotide sequence ID" value="NZ_FOEN01000003.1"/>
</dbReference>
<evidence type="ECO:0000256" key="6">
    <source>
        <dbReference type="ARBA" id="ARBA00035292"/>
    </source>
</evidence>
<evidence type="ECO:0000313" key="12">
    <source>
        <dbReference type="Proteomes" id="UP000198833"/>
    </source>
</evidence>
<evidence type="ECO:0000256" key="1">
    <source>
        <dbReference type="ARBA" id="ARBA00010605"/>
    </source>
</evidence>
<dbReference type="PANTHER" id="PTHR21368">
    <property type="entry name" value="50S RIBOSOMAL PROTEIN L9"/>
    <property type="match status" value="1"/>
</dbReference>
<proteinExistence type="inferred from homology"/>
<gene>
    <name evidence="7" type="primary">rplI</name>
    <name evidence="11" type="ORF">SAMN04488558_103172</name>
</gene>
<evidence type="ECO:0000256" key="4">
    <source>
        <dbReference type="ARBA" id="ARBA00022980"/>
    </source>
</evidence>
<keyword evidence="4 7" id="KW-0689">Ribosomal protein</keyword>
<dbReference type="GO" id="GO:0003735">
    <property type="term" value="F:structural constituent of ribosome"/>
    <property type="evidence" value="ECO:0007669"/>
    <property type="project" value="InterPro"/>
</dbReference>
<dbReference type="OrthoDB" id="9788336at2"/>
<dbReference type="InterPro" id="IPR009027">
    <property type="entry name" value="Ribosomal_bL9/RNase_H1_N"/>
</dbReference>
<dbReference type="HAMAP" id="MF_00503">
    <property type="entry name" value="Ribosomal_bL9"/>
    <property type="match status" value="1"/>
</dbReference>
<dbReference type="InterPro" id="IPR036791">
    <property type="entry name" value="Ribosomal_bL9_C_sf"/>
</dbReference>
<evidence type="ECO:0000256" key="5">
    <source>
        <dbReference type="ARBA" id="ARBA00023274"/>
    </source>
</evidence>
<dbReference type="GO" id="GO:0006412">
    <property type="term" value="P:translation"/>
    <property type="evidence" value="ECO:0007669"/>
    <property type="project" value="UniProtKB-UniRule"/>
</dbReference>
<keyword evidence="2 7" id="KW-0699">rRNA-binding</keyword>
<dbReference type="SUPFAM" id="SSF55658">
    <property type="entry name" value="L9 N-domain-like"/>
    <property type="match status" value="1"/>
</dbReference>
<dbReference type="EMBL" id="FOEN01000003">
    <property type="protein sequence ID" value="SEP94733.1"/>
    <property type="molecule type" value="Genomic_DNA"/>
</dbReference>
<keyword evidence="5 7" id="KW-0687">Ribonucleoprotein</keyword>
<dbReference type="InterPro" id="IPR020070">
    <property type="entry name" value="Ribosomal_bL9_N"/>
</dbReference>
<dbReference type="SUPFAM" id="SSF55653">
    <property type="entry name" value="Ribosomal protein L9 C-domain"/>
    <property type="match status" value="1"/>
</dbReference>
<dbReference type="InterPro" id="IPR020594">
    <property type="entry name" value="Ribosomal_bL9_bac/chp"/>
</dbReference>
<dbReference type="Gene3D" id="3.10.430.100">
    <property type="entry name" value="Ribosomal protein L9, C-terminal domain"/>
    <property type="match status" value="1"/>
</dbReference>
<comment type="function">
    <text evidence="7">Binds to the 23S rRNA.</text>
</comment>
<evidence type="ECO:0000256" key="7">
    <source>
        <dbReference type="HAMAP-Rule" id="MF_00503"/>
    </source>
</evidence>
<dbReference type="Gene3D" id="3.40.5.10">
    <property type="entry name" value="Ribosomal protein L9, N-terminal domain"/>
    <property type="match status" value="1"/>
</dbReference>
<dbReference type="Pfam" id="PF03948">
    <property type="entry name" value="Ribosomal_L9_C"/>
    <property type="match status" value="1"/>
</dbReference>
<dbReference type="InterPro" id="IPR020069">
    <property type="entry name" value="Ribosomal_bL9_C"/>
</dbReference>
<dbReference type="InterPro" id="IPR000244">
    <property type="entry name" value="Ribosomal_bL9"/>
</dbReference>
<dbReference type="NCBIfam" id="TIGR00158">
    <property type="entry name" value="L9"/>
    <property type="match status" value="1"/>
</dbReference>
<evidence type="ECO:0000259" key="9">
    <source>
        <dbReference type="Pfam" id="PF01281"/>
    </source>
</evidence>
<sequence length="150" mass="16915">MKVILLEDVRKQGKKGQVIEVSEGYGRNYLIKNNLAVLADNAALNQLKSKRKAQARIAEEELQEAEATKKAIEAKDVTVTIEVKIGEDGRLFGAIPPKQIADELMKQYDIEIDRRKIQLKENITAIGRYNVPVKLHHDVLANIDLKVTEK</sequence>
<dbReference type="STRING" id="89093.SAMN04488558_103172"/>
<protein>
    <recommendedName>
        <fullName evidence="6 7">Large ribosomal subunit protein bL9</fullName>
    </recommendedName>
</protein>
<evidence type="ECO:0000256" key="3">
    <source>
        <dbReference type="ARBA" id="ARBA00022884"/>
    </source>
</evidence>
<keyword evidence="3 7" id="KW-0694">RNA-binding</keyword>